<evidence type="ECO:0000313" key="2">
    <source>
        <dbReference type="Proteomes" id="UP000314294"/>
    </source>
</evidence>
<proteinExistence type="predicted"/>
<evidence type="ECO:0000313" key="1">
    <source>
        <dbReference type="EMBL" id="TNN66157.1"/>
    </source>
</evidence>
<organism evidence="1 2">
    <name type="scientific">Liparis tanakae</name>
    <name type="common">Tanaka's snailfish</name>
    <dbReference type="NCBI Taxonomy" id="230148"/>
    <lineage>
        <taxon>Eukaryota</taxon>
        <taxon>Metazoa</taxon>
        <taxon>Chordata</taxon>
        <taxon>Craniata</taxon>
        <taxon>Vertebrata</taxon>
        <taxon>Euteleostomi</taxon>
        <taxon>Actinopterygii</taxon>
        <taxon>Neopterygii</taxon>
        <taxon>Teleostei</taxon>
        <taxon>Neoteleostei</taxon>
        <taxon>Acanthomorphata</taxon>
        <taxon>Eupercaria</taxon>
        <taxon>Perciformes</taxon>
        <taxon>Cottioidei</taxon>
        <taxon>Cottales</taxon>
        <taxon>Liparidae</taxon>
        <taxon>Liparis</taxon>
    </lineage>
</organism>
<accession>A0A4Z2HK57</accession>
<dbReference type="AlphaFoldDB" id="A0A4Z2HK57"/>
<comment type="caution">
    <text evidence="1">The sequence shown here is derived from an EMBL/GenBank/DDBJ whole genome shotgun (WGS) entry which is preliminary data.</text>
</comment>
<dbReference type="Proteomes" id="UP000314294">
    <property type="component" value="Unassembled WGS sequence"/>
</dbReference>
<protein>
    <submittedName>
        <fullName evidence="1">Uncharacterized protein</fullName>
    </submittedName>
</protein>
<dbReference type="EMBL" id="SRLO01000224">
    <property type="protein sequence ID" value="TNN66157.1"/>
    <property type="molecule type" value="Genomic_DNA"/>
</dbReference>
<gene>
    <name evidence="1" type="ORF">EYF80_023635</name>
</gene>
<name>A0A4Z2HK57_9TELE</name>
<sequence length="131" mass="13715">MYRLKCRLNVFTQTVVIVVRGARPRSGSRMEASPLLEGGEETRIQNVFLRLPSAEPVCQQQGGQLFVAMPAAKAPQSEGRIAVEHIGSVVATCSGSLSEGAEPRCSGCCTGMSGAVGRAQSEAPGADPRTP</sequence>
<keyword evidence="2" id="KW-1185">Reference proteome</keyword>
<reference evidence="1 2" key="1">
    <citation type="submission" date="2019-03" db="EMBL/GenBank/DDBJ databases">
        <title>First draft genome of Liparis tanakae, snailfish: a comprehensive survey of snailfish specific genes.</title>
        <authorList>
            <person name="Kim W."/>
            <person name="Song I."/>
            <person name="Jeong J.-H."/>
            <person name="Kim D."/>
            <person name="Kim S."/>
            <person name="Ryu S."/>
            <person name="Song J.Y."/>
            <person name="Lee S.K."/>
        </authorList>
    </citation>
    <scope>NUCLEOTIDE SEQUENCE [LARGE SCALE GENOMIC DNA]</scope>
    <source>
        <tissue evidence="1">Muscle</tissue>
    </source>
</reference>